<accession>A0ABP0VJX6</accession>
<keyword evidence="2" id="KW-0808">Transferase</keyword>
<dbReference type="InterPro" id="IPR011009">
    <property type="entry name" value="Kinase-like_dom_sf"/>
</dbReference>
<dbReference type="PROSITE" id="PS00108">
    <property type="entry name" value="PROTEIN_KINASE_ST"/>
    <property type="match status" value="1"/>
</dbReference>
<evidence type="ECO:0000313" key="10">
    <source>
        <dbReference type="EMBL" id="CAK9254719.1"/>
    </source>
</evidence>
<dbReference type="PANTHER" id="PTHR44329">
    <property type="entry name" value="SERINE/THREONINE-PROTEIN KINASE TNNI3K-RELATED"/>
    <property type="match status" value="1"/>
</dbReference>
<name>A0ABP0VJX6_9BRYO</name>
<comment type="similarity">
    <text evidence="7">Belongs to the protein kinase superfamily.</text>
</comment>
<sequence length="395" mass="43965">MHDKEMNTSQPASTTMNKDQEQEKPALFCKGIAQSKEALPFDMQINPQDMKVGKQIGKGAYGVVHEASWLGCKLVVKIVKSNNIHVLQKEVAILSKLRHPCIVLLVGFCVDDDRSMIVMERMDGDLCKLIEKQGKNPPFPQHVAISIISQIAVGMAYLHEKGIFHGDLKASNVLVTRHGAHIQAKITDFGVSQSMQFTNKQCETSMSGHCHPNSSSFGMYSMSSFFGIVGTTGWRAPEVFRPKTGENIVEQGALKEEKVAHPQGENQAISNIIVDDGDMRLSSMEPTYTAKADVYSFAMTCYEVLTGNVPFDGFPRFAIHGKVMEGVRPKLPRHIDTRLSNLIQVCWDIDPQKRPTFLEICSRLQDIGMSICHCECITNVFNSSLHKHYTLSSSF</sequence>
<evidence type="ECO:0000256" key="5">
    <source>
        <dbReference type="ARBA" id="ARBA00022840"/>
    </source>
</evidence>
<dbReference type="CDD" id="cd13999">
    <property type="entry name" value="STKc_MAP3K-like"/>
    <property type="match status" value="1"/>
</dbReference>
<evidence type="ECO:0000256" key="1">
    <source>
        <dbReference type="ARBA" id="ARBA00022527"/>
    </source>
</evidence>
<dbReference type="PROSITE" id="PS00107">
    <property type="entry name" value="PROTEIN_KINASE_ATP"/>
    <property type="match status" value="1"/>
</dbReference>
<dbReference type="Pfam" id="PF00069">
    <property type="entry name" value="Pkinase"/>
    <property type="match status" value="1"/>
</dbReference>
<keyword evidence="3 6" id="KW-0547">Nucleotide-binding</keyword>
<evidence type="ECO:0000256" key="4">
    <source>
        <dbReference type="ARBA" id="ARBA00022777"/>
    </source>
</evidence>
<evidence type="ECO:0000256" key="2">
    <source>
        <dbReference type="ARBA" id="ARBA00022679"/>
    </source>
</evidence>
<dbReference type="PIRSF" id="PIRSF000654">
    <property type="entry name" value="Integrin-linked_kinase"/>
    <property type="match status" value="1"/>
</dbReference>
<dbReference type="InterPro" id="IPR008271">
    <property type="entry name" value="Ser/Thr_kinase_AS"/>
</dbReference>
<feature type="domain" description="Protein kinase" evidence="9">
    <location>
        <begin position="50"/>
        <end position="369"/>
    </location>
</feature>
<dbReference type="SMART" id="SM00220">
    <property type="entry name" value="S_TKc"/>
    <property type="match status" value="1"/>
</dbReference>
<dbReference type="InterPro" id="IPR051681">
    <property type="entry name" value="Ser/Thr_Kinases-Pseudokinases"/>
</dbReference>
<keyword evidence="5 6" id="KW-0067">ATP-binding</keyword>
<evidence type="ECO:0000313" key="11">
    <source>
        <dbReference type="Proteomes" id="UP001497444"/>
    </source>
</evidence>
<dbReference type="Pfam" id="PF07714">
    <property type="entry name" value="PK_Tyr_Ser-Thr"/>
    <property type="match status" value="1"/>
</dbReference>
<dbReference type="EMBL" id="OZ020096">
    <property type="protein sequence ID" value="CAK9254719.1"/>
    <property type="molecule type" value="Genomic_DNA"/>
</dbReference>
<dbReference type="Gene3D" id="3.30.200.20">
    <property type="entry name" value="Phosphorylase Kinase, domain 1"/>
    <property type="match status" value="1"/>
</dbReference>
<organism evidence="10 11">
    <name type="scientific">Sphagnum jensenii</name>
    <dbReference type="NCBI Taxonomy" id="128206"/>
    <lineage>
        <taxon>Eukaryota</taxon>
        <taxon>Viridiplantae</taxon>
        <taxon>Streptophyta</taxon>
        <taxon>Embryophyta</taxon>
        <taxon>Bryophyta</taxon>
        <taxon>Sphagnophytina</taxon>
        <taxon>Sphagnopsida</taxon>
        <taxon>Sphagnales</taxon>
        <taxon>Sphagnaceae</taxon>
        <taxon>Sphagnum</taxon>
    </lineage>
</organism>
<dbReference type="SUPFAM" id="SSF56112">
    <property type="entry name" value="Protein kinase-like (PK-like)"/>
    <property type="match status" value="1"/>
</dbReference>
<dbReference type="Gene3D" id="1.10.510.10">
    <property type="entry name" value="Transferase(Phosphotransferase) domain 1"/>
    <property type="match status" value="1"/>
</dbReference>
<dbReference type="InterPro" id="IPR000719">
    <property type="entry name" value="Prot_kinase_dom"/>
</dbReference>
<dbReference type="InterPro" id="IPR017441">
    <property type="entry name" value="Protein_kinase_ATP_BS"/>
</dbReference>
<feature type="compositionally biased region" description="Polar residues" evidence="8">
    <location>
        <begin position="7"/>
        <end position="17"/>
    </location>
</feature>
<evidence type="ECO:0000256" key="7">
    <source>
        <dbReference type="RuleBase" id="RU000304"/>
    </source>
</evidence>
<reference evidence="10 11" key="1">
    <citation type="submission" date="2024-02" db="EMBL/GenBank/DDBJ databases">
        <authorList>
            <consortium name="ELIXIR-Norway"/>
            <consortium name="Elixir Norway"/>
        </authorList>
    </citation>
    <scope>NUCLEOTIDE SEQUENCE [LARGE SCALE GENOMIC DNA]</scope>
</reference>
<dbReference type="PROSITE" id="PS50011">
    <property type="entry name" value="PROTEIN_KINASE_DOM"/>
    <property type="match status" value="1"/>
</dbReference>
<feature type="binding site" evidence="6">
    <location>
        <position position="77"/>
    </location>
    <ligand>
        <name>ATP</name>
        <dbReference type="ChEBI" id="CHEBI:30616"/>
    </ligand>
</feature>
<dbReference type="Proteomes" id="UP001497444">
    <property type="component" value="Chromosome 1"/>
</dbReference>
<dbReference type="PANTHER" id="PTHR44329:SF260">
    <property type="entry name" value="PROTEIN KINASE DOMAIN-CONTAINING PROTEIN"/>
    <property type="match status" value="1"/>
</dbReference>
<protein>
    <recommendedName>
        <fullName evidence="9">Protein kinase domain-containing protein</fullName>
    </recommendedName>
</protein>
<evidence type="ECO:0000256" key="6">
    <source>
        <dbReference type="PROSITE-ProRule" id="PRU10141"/>
    </source>
</evidence>
<evidence type="ECO:0000256" key="3">
    <source>
        <dbReference type="ARBA" id="ARBA00022741"/>
    </source>
</evidence>
<proteinExistence type="inferred from homology"/>
<keyword evidence="11" id="KW-1185">Reference proteome</keyword>
<keyword evidence="1 7" id="KW-0723">Serine/threonine-protein kinase</keyword>
<feature type="region of interest" description="Disordered" evidence="8">
    <location>
        <begin position="1"/>
        <end position="21"/>
    </location>
</feature>
<gene>
    <name evidence="10" type="ORF">CSSPJE1EN1_LOCUS197</name>
</gene>
<evidence type="ECO:0000259" key="9">
    <source>
        <dbReference type="PROSITE" id="PS50011"/>
    </source>
</evidence>
<evidence type="ECO:0000256" key="8">
    <source>
        <dbReference type="SAM" id="MobiDB-lite"/>
    </source>
</evidence>
<keyword evidence="4" id="KW-0418">Kinase</keyword>
<dbReference type="InterPro" id="IPR001245">
    <property type="entry name" value="Ser-Thr/Tyr_kinase_cat_dom"/>
</dbReference>